<dbReference type="CDD" id="cd05831">
    <property type="entry name" value="Ribosomal_P1"/>
    <property type="match status" value="1"/>
</dbReference>
<evidence type="ECO:0000313" key="8">
    <source>
        <dbReference type="EMBL" id="KAJ7361743.1"/>
    </source>
</evidence>
<evidence type="ECO:0000256" key="6">
    <source>
        <dbReference type="ARBA" id="ARBA00042918"/>
    </source>
</evidence>
<evidence type="ECO:0000313" key="9">
    <source>
        <dbReference type="Proteomes" id="UP001163046"/>
    </source>
</evidence>
<dbReference type="HAMAP" id="MF_01478">
    <property type="entry name" value="Ribosomal_L12_arch"/>
    <property type="match status" value="1"/>
</dbReference>
<dbReference type="FunFam" id="1.10.10.1410:FF:000001">
    <property type="entry name" value="60S acidic ribosomal protein P1"/>
    <property type="match status" value="1"/>
</dbReference>
<evidence type="ECO:0000256" key="2">
    <source>
        <dbReference type="ARBA" id="ARBA00005436"/>
    </source>
</evidence>
<evidence type="ECO:0000256" key="4">
    <source>
        <dbReference type="ARBA" id="ARBA00023274"/>
    </source>
</evidence>
<dbReference type="Proteomes" id="UP001163046">
    <property type="component" value="Unassembled WGS sequence"/>
</dbReference>
<organism evidence="8 9">
    <name type="scientific">Desmophyllum pertusum</name>
    <dbReference type="NCBI Taxonomy" id="174260"/>
    <lineage>
        <taxon>Eukaryota</taxon>
        <taxon>Metazoa</taxon>
        <taxon>Cnidaria</taxon>
        <taxon>Anthozoa</taxon>
        <taxon>Hexacorallia</taxon>
        <taxon>Scleractinia</taxon>
        <taxon>Caryophylliina</taxon>
        <taxon>Caryophylliidae</taxon>
        <taxon>Desmophyllum</taxon>
    </lineage>
</organism>
<sequence length="150" mass="16225">MTSPSELACVYSALILHDDGVPITADKIEKLIKAAKVDVEPFWPGLFAKALEGHGLDSLIQSAGAPGAGGAAPAAGGAAAGGGEAEAKEEEKKEERNLSLTKSRMTTWVLDCSTEWLPQQKKKKMFNKIYNRNNLWFDCSVYFLLGLRIL</sequence>
<name>A0A9W9YSC8_9CNID</name>
<dbReference type="GO" id="GO:0006414">
    <property type="term" value="P:translational elongation"/>
    <property type="evidence" value="ECO:0007669"/>
    <property type="project" value="InterPro"/>
</dbReference>
<dbReference type="GO" id="GO:0002181">
    <property type="term" value="P:cytoplasmic translation"/>
    <property type="evidence" value="ECO:0007669"/>
    <property type="project" value="TreeGrafter"/>
</dbReference>
<protein>
    <recommendedName>
        <fullName evidence="5">Large ribosomal subunit protein P1</fullName>
    </recommendedName>
    <alternativeName>
        <fullName evidence="6">60S acidic ribosomal protein P1</fullName>
    </alternativeName>
</protein>
<proteinExistence type="inferred from homology"/>
<dbReference type="Pfam" id="PF00428">
    <property type="entry name" value="Ribosomal_60s"/>
    <property type="match status" value="1"/>
</dbReference>
<evidence type="ECO:0000256" key="5">
    <source>
        <dbReference type="ARBA" id="ARBA00041116"/>
    </source>
</evidence>
<accession>A0A9W9YSC8</accession>
<dbReference type="GO" id="GO:0003735">
    <property type="term" value="F:structural constituent of ribosome"/>
    <property type="evidence" value="ECO:0007669"/>
    <property type="project" value="InterPro"/>
</dbReference>
<feature type="region of interest" description="Disordered" evidence="7">
    <location>
        <begin position="65"/>
        <end position="98"/>
    </location>
</feature>
<evidence type="ECO:0000256" key="1">
    <source>
        <dbReference type="ARBA" id="ARBA00003362"/>
    </source>
</evidence>
<keyword evidence="4" id="KW-0687">Ribonucleoprotein</keyword>
<dbReference type="InterPro" id="IPR027534">
    <property type="entry name" value="Ribosomal_P1/P2"/>
</dbReference>
<comment type="function">
    <text evidence="1">Plays an important role in the elongation step of protein synthesis.</text>
</comment>
<comment type="caution">
    <text evidence="8">The sequence shown here is derived from an EMBL/GenBank/DDBJ whole genome shotgun (WGS) entry which is preliminary data.</text>
</comment>
<dbReference type="GO" id="GO:0043021">
    <property type="term" value="F:ribonucleoprotein complex binding"/>
    <property type="evidence" value="ECO:0007669"/>
    <property type="project" value="TreeGrafter"/>
</dbReference>
<reference evidence="8" key="1">
    <citation type="submission" date="2023-01" db="EMBL/GenBank/DDBJ databases">
        <title>Genome assembly of the deep-sea coral Lophelia pertusa.</title>
        <authorList>
            <person name="Herrera S."/>
            <person name="Cordes E."/>
        </authorList>
    </citation>
    <scope>NUCLEOTIDE SEQUENCE</scope>
    <source>
        <strain evidence="8">USNM1676648</strain>
        <tissue evidence="8">Polyp</tissue>
    </source>
</reference>
<dbReference type="AlphaFoldDB" id="A0A9W9YSC8"/>
<feature type="compositionally biased region" description="Basic and acidic residues" evidence="7">
    <location>
        <begin position="85"/>
        <end position="97"/>
    </location>
</feature>
<dbReference type="InterPro" id="IPR038716">
    <property type="entry name" value="P1/P2_N_sf"/>
</dbReference>
<dbReference type="GO" id="GO:0022625">
    <property type="term" value="C:cytosolic large ribosomal subunit"/>
    <property type="evidence" value="ECO:0007669"/>
    <property type="project" value="TreeGrafter"/>
</dbReference>
<dbReference type="PANTHER" id="PTHR45696">
    <property type="entry name" value="60S ACIDIC RIBOSOMAL PROTEIN P1"/>
    <property type="match status" value="1"/>
</dbReference>
<gene>
    <name evidence="8" type="primary">RPLP1_1</name>
    <name evidence="8" type="ORF">OS493_014383</name>
</gene>
<dbReference type="PANTHER" id="PTHR45696:SF10">
    <property type="entry name" value="LARGE RIBOSOMAL SUBUNIT PROTEIN P1"/>
    <property type="match status" value="1"/>
</dbReference>
<dbReference type="EMBL" id="MU827308">
    <property type="protein sequence ID" value="KAJ7361743.1"/>
    <property type="molecule type" value="Genomic_DNA"/>
</dbReference>
<evidence type="ECO:0000256" key="7">
    <source>
        <dbReference type="SAM" id="MobiDB-lite"/>
    </source>
</evidence>
<dbReference type="OrthoDB" id="2194681at2759"/>
<dbReference type="GO" id="GO:0030295">
    <property type="term" value="F:protein kinase activator activity"/>
    <property type="evidence" value="ECO:0007669"/>
    <property type="project" value="TreeGrafter"/>
</dbReference>
<dbReference type="Gene3D" id="1.10.10.1410">
    <property type="match status" value="1"/>
</dbReference>
<comment type="similarity">
    <text evidence="2">Belongs to the eukaryotic ribosomal protein P1/P2 family.</text>
</comment>
<keyword evidence="9" id="KW-1185">Reference proteome</keyword>
<evidence type="ECO:0000256" key="3">
    <source>
        <dbReference type="ARBA" id="ARBA00022980"/>
    </source>
</evidence>
<keyword evidence="3 8" id="KW-0689">Ribosomal protein</keyword>